<feature type="domain" description="Inosine/uridine-preferring nucleoside hydrolase" evidence="1">
    <location>
        <begin position="19"/>
        <end position="310"/>
    </location>
</feature>
<dbReference type="Gene3D" id="3.90.245.10">
    <property type="entry name" value="Ribonucleoside hydrolase-like"/>
    <property type="match status" value="1"/>
</dbReference>
<dbReference type="PANTHER" id="PTHR46190:SF1">
    <property type="entry name" value="SI:CH211-201H21.5"/>
    <property type="match status" value="1"/>
</dbReference>
<proteinExistence type="predicted"/>
<name>A0ABP9WJL0_9MICO</name>
<dbReference type="PANTHER" id="PTHR46190">
    <property type="entry name" value="SI:CH211-201H21.5-RELATED"/>
    <property type="match status" value="1"/>
</dbReference>
<keyword evidence="3" id="KW-1185">Reference proteome</keyword>
<protein>
    <submittedName>
        <fullName evidence="2">Pyrimidine-specific ribonucleoside hydrolase RihB</fullName>
    </submittedName>
</protein>
<keyword evidence="2" id="KW-0378">Hydrolase</keyword>
<dbReference type="EMBL" id="BAABRR010000015">
    <property type="protein sequence ID" value="GAA5519935.1"/>
    <property type="molecule type" value="Genomic_DNA"/>
</dbReference>
<dbReference type="Pfam" id="PF01156">
    <property type="entry name" value="IU_nuc_hydro"/>
    <property type="match status" value="1"/>
</dbReference>
<comment type="caution">
    <text evidence="2">The sequence shown here is derived from an EMBL/GenBank/DDBJ whole genome shotgun (WGS) entry which is preliminary data.</text>
</comment>
<evidence type="ECO:0000313" key="2">
    <source>
        <dbReference type="EMBL" id="GAA5519935.1"/>
    </source>
</evidence>
<evidence type="ECO:0000259" key="1">
    <source>
        <dbReference type="Pfam" id="PF01156"/>
    </source>
</evidence>
<reference evidence="2 3" key="1">
    <citation type="submission" date="2024-02" db="EMBL/GenBank/DDBJ databases">
        <title>Lysinimicrobium sediminis NBRC 112286.</title>
        <authorList>
            <person name="Ichikawa N."/>
            <person name="Katano-Makiyama Y."/>
            <person name="Hidaka K."/>
        </authorList>
    </citation>
    <scope>NUCLEOTIDE SEQUENCE [LARGE SCALE GENOMIC DNA]</scope>
    <source>
        <strain evidence="2 3">NBRC 112286</strain>
    </source>
</reference>
<dbReference type="InterPro" id="IPR036452">
    <property type="entry name" value="Ribo_hydro-like"/>
</dbReference>
<dbReference type="InterPro" id="IPR052775">
    <property type="entry name" value="IUN_hydrolase"/>
</dbReference>
<dbReference type="SUPFAM" id="SSF53590">
    <property type="entry name" value="Nucleoside hydrolase"/>
    <property type="match status" value="1"/>
</dbReference>
<sequence length="322" mass="33470">MAVTSTALASEHAPVPVPLIVDTDTASDDCFALLLALLDPRADLRAITMVQGNVGFDQQVHNAFLTLEVAGRLGEVPVYLGAREALGGGWVGAEDVHGDGVGGQRRTNDATPEPEHAVDALVRLAAASPGEITVVAIGPLTNLALAIERDPSFVSNVRELIVMGGSLDGVGNITPAAEYNIYADPEAAAAVVGAGFARLRFVTWSPVTLRDAVFDANRVARIEATGTQRAAFFVRANQAPFDFDTAHGAAGSTHPDTLSVLAAIDPAVVVEEVPFVMTVALEGERRGATDVVPANPGDANCTAITLADGELLFETMLGILSR</sequence>
<dbReference type="GO" id="GO:0016787">
    <property type="term" value="F:hydrolase activity"/>
    <property type="evidence" value="ECO:0007669"/>
    <property type="project" value="UniProtKB-KW"/>
</dbReference>
<gene>
    <name evidence="2" type="primary">rihB</name>
    <name evidence="2" type="ORF">Lsed01_02393</name>
</gene>
<accession>A0ABP9WJL0</accession>
<organism evidence="2 3">
    <name type="scientific">Demequina sediminis</name>
    <dbReference type="NCBI Taxonomy" id="1930058"/>
    <lineage>
        <taxon>Bacteria</taxon>
        <taxon>Bacillati</taxon>
        <taxon>Actinomycetota</taxon>
        <taxon>Actinomycetes</taxon>
        <taxon>Micrococcales</taxon>
        <taxon>Demequinaceae</taxon>
        <taxon>Demequina</taxon>
    </lineage>
</organism>
<evidence type="ECO:0000313" key="3">
    <source>
        <dbReference type="Proteomes" id="UP001426770"/>
    </source>
</evidence>
<dbReference type="Proteomes" id="UP001426770">
    <property type="component" value="Unassembled WGS sequence"/>
</dbReference>
<dbReference type="InterPro" id="IPR001910">
    <property type="entry name" value="Inosine/uridine_hydrolase_dom"/>
</dbReference>